<dbReference type="Proteomes" id="UP000694845">
    <property type="component" value="Unplaced"/>
</dbReference>
<dbReference type="RefSeq" id="XP_022099254.1">
    <property type="nucleotide sequence ID" value="XM_022243562.1"/>
</dbReference>
<dbReference type="OrthoDB" id="2304600at2759"/>
<evidence type="ECO:0000256" key="4">
    <source>
        <dbReference type="ARBA" id="ARBA00023298"/>
    </source>
</evidence>
<dbReference type="Gene3D" id="2.60.270.20">
    <property type="entry name" value="Cytolysin/lectin"/>
    <property type="match status" value="1"/>
</dbReference>
<evidence type="ECO:0000256" key="2">
    <source>
        <dbReference type="ARBA" id="ARBA00004532"/>
    </source>
</evidence>
<dbReference type="PANTHER" id="PTHR40388">
    <property type="entry name" value="BRYOPORIN"/>
    <property type="match status" value="1"/>
</dbReference>
<evidence type="ECO:0000313" key="10">
    <source>
        <dbReference type="RefSeq" id="XP_022099255.1"/>
    </source>
</evidence>
<name>A0A8B7Z3A3_ACAPL</name>
<gene>
    <name evidence="7 8 9 10" type="primary">LOC110983904</name>
</gene>
<keyword evidence="3" id="KW-1052">Target cell membrane</keyword>
<evidence type="ECO:0000313" key="7">
    <source>
        <dbReference type="RefSeq" id="XP_022099252.1"/>
    </source>
</evidence>
<dbReference type="AlphaFoldDB" id="A0A8B7Z3A3"/>
<dbReference type="GO" id="GO:0044218">
    <property type="term" value="C:other organism cell membrane"/>
    <property type="evidence" value="ECO:0007669"/>
    <property type="project" value="UniProtKB-KW"/>
</dbReference>
<keyword evidence="4" id="KW-0472">Membrane</keyword>
<protein>
    <submittedName>
        <fullName evidence="7 8">Uncharacterized protein LOC110983904 isoform X1</fullName>
    </submittedName>
</protein>
<dbReference type="SUPFAM" id="SSF63724">
    <property type="entry name" value="Cytolysin/lectin"/>
    <property type="match status" value="1"/>
</dbReference>
<evidence type="ECO:0000256" key="1">
    <source>
        <dbReference type="ARBA" id="ARBA00004175"/>
    </source>
</evidence>
<dbReference type="GO" id="GO:0042151">
    <property type="term" value="C:nematocyst"/>
    <property type="evidence" value="ECO:0007669"/>
    <property type="project" value="UniProtKB-SubCell"/>
</dbReference>
<evidence type="ECO:0000313" key="6">
    <source>
        <dbReference type="Proteomes" id="UP000694845"/>
    </source>
</evidence>
<evidence type="ECO:0000313" key="8">
    <source>
        <dbReference type="RefSeq" id="XP_022099253.1"/>
    </source>
</evidence>
<organism evidence="6 10">
    <name type="scientific">Acanthaster planci</name>
    <name type="common">Crown-of-thorns starfish</name>
    <dbReference type="NCBI Taxonomy" id="133434"/>
    <lineage>
        <taxon>Eukaryota</taxon>
        <taxon>Metazoa</taxon>
        <taxon>Echinodermata</taxon>
        <taxon>Eleutherozoa</taxon>
        <taxon>Asterozoa</taxon>
        <taxon>Asteroidea</taxon>
        <taxon>Valvatacea</taxon>
        <taxon>Valvatida</taxon>
        <taxon>Acanthasteridae</taxon>
        <taxon>Acanthaster</taxon>
    </lineage>
</organism>
<accession>A0A8B7Z3A3</accession>
<dbReference type="RefSeq" id="XP_022099252.1">
    <property type="nucleotide sequence ID" value="XM_022243560.1"/>
</dbReference>
<keyword evidence="5" id="KW-0166">Nematocyst</keyword>
<reference evidence="7 8" key="1">
    <citation type="submission" date="2025-04" db="UniProtKB">
        <authorList>
            <consortium name="RefSeq"/>
        </authorList>
    </citation>
    <scope>IDENTIFICATION</scope>
</reference>
<evidence type="ECO:0000256" key="3">
    <source>
        <dbReference type="ARBA" id="ARBA00022537"/>
    </source>
</evidence>
<sequence>MSKRPLMVQDPYREVELAMPVQVQDNEDYFQDIHRSLRSNGNPQHVHPPIRPGVSLINTSVSQMIRNANRIRVCAVTVVNHTRWRLESAGVFVGGGNVLLPQQPVEPQTAEAFVAQKTASTATGTYGTASYLVQGSPDHPLFINVMWSIAFDRNIFKNRLGVEVGHQYNRDDFQRLYSPLGRRADSETRVFSTRDGLVPIRIEKNHLLVTGNLGNDSKTEAIIHVYENWA</sequence>
<evidence type="ECO:0000313" key="9">
    <source>
        <dbReference type="RefSeq" id="XP_022099254.1"/>
    </source>
</evidence>
<dbReference type="RefSeq" id="XP_022099253.1">
    <property type="nucleotide sequence ID" value="XM_022243561.1"/>
</dbReference>
<proteinExistence type="predicted"/>
<dbReference type="InterPro" id="IPR015926">
    <property type="entry name" value="Cytolysin/lectin"/>
</dbReference>
<dbReference type="KEGG" id="aplc:110983904"/>
<dbReference type="RefSeq" id="XP_022099255.1">
    <property type="nucleotide sequence ID" value="XM_022243563.1"/>
</dbReference>
<keyword evidence="6" id="KW-1185">Reference proteome</keyword>
<comment type="subcellular location">
    <subcellularLocation>
        <location evidence="2">Nematocyst</location>
    </subcellularLocation>
    <subcellularLocation>
        <location evidence="1">Target cell membrane</location>
    </subcellularLocation>
</comment>
<dbReference type="PANTHER" id="PTHR40388:SF1">
    <property type="entry name" value="BRYOPORIN"/>
    <property type="match status" value="1"/>
</dbReference>
<keyword evidence="4" id="KW-1053">Target membrane</keyword>
<dbReference type="GeneID" id="110983904"/>
<dbReference type="InterPro" id="IPR050677">
    <property type="entry name" value="Actinoporin_PFT"/>
</dbReference>
<evidence type="ECO:0000256" key="5">
    <source>
        <dbReference type="ARBA" id="ARBA00023331"/>
    </source>
</evidence>